<dbReference type="AlphaFoldDB" id="A0A9P7VGE8"/>
<keyword evidence="2" id="KW-1185">Reference proteome</keyword>
<protein>
    <submittedName>
        <fullName evidence="1">Uncharacterized protein</fullName>
    </submittedName>
</protein>
<accession>A0A9P7VGE8</accession>
<dbReference type="Proteomes" id="UP000812287">
    <property type="component" value="Unassembled WGS sequence"/>
</dbReference>
<gene>
    <name evidence="1" type="ORF">BT62DRAFT_911001</name>
</gene>
<dbReference type="GeneID" id="66106116"/>
<evidence type="ECO:0000313" key="1">
    <source>
        <dbReference type="EMBL" id="KAG7440244.1"/>
    </source>
</evidence>
<proteinExistence type="predicted"/>
<sequence length="181" mass="20437">METILLTALDKHAPCIACPAFSLSLLNEHVLFLQAHAIKLRAAKSYATEVHDYIQFCITHALLLEPTPLTLSRYITYTSQFISSGPKYLTGVHHFLKDLYPDFDASQKHLMVQATIHGSRKTRGDPTSQKLPLQLSHLITFCLLANISNSCDDLLFATILACCFYGCHWSDELIWKNDKQL</sequence>
<evidence type="ECO:0000313" key="2">
    <source>
        <dbReference type="Proteomes" id="UP000812287"/>
    </source>
</evidence>
<dbReference type="OrthoDB" id="5598396at2759"/>
<organism evidence="1 2">
    <name type="scientific">Guyanagaster necrorhizus</name>
    <dbReference type="NCBI Taxonomy" id="856835"/>
    <lineage>
        <taxon>Eukaryota</taxon>
        <taxon>Fungi</taxon>
        <taxon>Dikarya</taxon>
        <taxon>Basidiomycota</taxon>
        <taxon>Agaricomycotina</taxon>
        <taxon>Agaricomycetes</taxon>
        <taxon>Agaricomycetidae</taxon>
        <taxon>Agaricales</taxon>
        <taxon>Marasmiineae</taxon>
        <taxon>Physalacriaceae</taxon>
        <taxon>Guyanagaster</taxon>
    </lineage>
</organism>
<reference evidence="1" key="1">
    <citation type="submission" date="2020-11" db="EMBL/GenBank/DDBJ databases">
        <title>Adaptations for nitrogen fixation in a non-lichenized fungal sporocarp promotes dispersal by wood-feeding termites.</title>
        <authorList>
            <consortium name="DOE Joint Genome Institute"/>
            <person name="Koch R.A."/>
            <person name="Yoon G."/>
            <person name="Arayal U."/>
            <person name="Lail K."/>
            <person name="Amirebrahimi M."/>
            <person name="Labutti K."/>
            <person name="Lipzen A."/>
            <person name="Riley R."/>
            <person name="Barry K."/>
            <person name="Henrissat B."/>
            <person name="Grigoriev I.V."/>
            <person name="Herr J.R."/>
            <person name="Aime M.C."/>
        </authorList>
    </citation>
    <scope>NUCLEOTIDE SEQUENCE</scope>
    <source>
        <strain evidence="1">MCA 3950</strain>
    </source>
</reference>
<name>A0A9P7VGE8_9AGAR</name>
<dbReference type="EMBL" id="MU250574">
    <property type="protein sequence ID" value="KAG7440244.1"/>
    <property type="molecule type" value="Genomic_DNA"/>
</dbReference>
<comment type="caution">
    <text evidence="1">The sequence shown here is derived from an EMBL/GenBank/DDBJ whole genome shotgun (WGS) entry which is preliminary data.</text>
</comment>
<dbReference type="RefSeq" id="XP_043033744.1">
    <property type="nucleotide sequence ID" value="XM_043183819.1"/>
</dbReference>